<gene>
    <name evidence="1" type="ORF">AUC71_08430</name>
</gene>
<proteinExistence type="predicted"/>
<dbReference type="AlphaFoldDB" id="A0A1E3WCX7"/>
<protein>
    <submittedName>
        <fullName evidence="1">Uncharacterized protein</fullName>
    </submittedName>
</protein>
<comment type="caution">
    <text evidence="1">The sequence shown here is derived from an EMBL/GenBank/DDBJ whole genome shotgun (WGS) entry which is preliminary data.</text>
</comment>
<evidence type="ECO:0000313" key="2">
    <source>
        <dbReference type="Proteomes" id="UP000095042"/>
    </source>
</evidence>
<evidence type="ECO:0000313" key="1">
    <source>
        <dbReference type="EMBL" id="ODS03669.1"/>
    </source>
</evidence>
<keyword evidence="2" id="KW-1185">Reference proteome</keyword>
<name>A0A1E3WCX7_9HYPH</name>
<reference evidence="1 2" key="1">
    <citation type="journal article" date="2016" name="Environ. Microbiol.">
        <title>New Methyloceanibacter diversity from North Sea sediments includes methanotroph containing solely the soluble methane monooxygenase.</title>
        <authorList>
            <person name="Vekeman B."/>
            <person name="Kerckhof F.M."/>
            <person name="Cremers G."/>
            <person name="de Vos P."/>
            <person name="Vandamme P."/>
            <person name="Boon N."/>
            <person name="Op den Camp H.J."/>
            <person name="Heylen K."/>
        </authorList>
    </citation>
    <scope>NUCLEOTIDE SEQUENCE [LARGE SCALE GENOMIC DNA]</scope>
    <source>
        <strain evidence="1 2">R-67177</strain>
    </source>
</reference>
<sequence length="283" mass="30883">MPASVHAMLDYGLFKDEEQRWFCIGFIAGVLGTNPNDGPKLVTQMFPMPDKEQEVIIRAIAYSGRPDWRALLENNAAKMPLRKPLIDDFLEERRPRLQDLALDVGGAPGIYAHWGYYVATGQHEPVMRIMEALKWSKDKEESGFAFSKIFSGWGSDGGIEKVTTGGTAKWTLASYAERDRELIGLYRAEYPNQPPEVAKPLKDVIEAAELFEAESIRKDQFGAIEDAQQRQMTADAGMSKGMTAGSIAIATGCVAATALGQAQIAIPCVIGGALYTGAAKLAH</sequence>
<accession>A0A1E3WCX7</accession>
<organism evidence="1 2">
    <name type="scientific">Methyloceanibacter marginalis</name>
    <dbReference type="NCBI Taxonomy" id="1774971"/>
    <lineage>
        <taxon>Bacteria</taxon>
        <taxon>Pseudomonadati</taxon>
        <taxon>Pseudomonadota</taxon>
        <taxon>Alphaproteobacteria</taxon>
        <taxon>Hyphomicrobiales</taxon>
        <taxon>Hyphomicrobiaceae</taxon>
        <taxon>Methyloceanibacter</taxon>
    </lineage>
</organism>
<dbReference type="Proteomes" id="UP000095042">
    <property type="component" value="Unassembled WGS sequence"/>
</dbReference>
<dbReference type="EMBL" id="LPWD01000070">
    <property type="protein sequence ID" value="ODS03669.1"/>
    <property type="molecule type" value="Genomic_DNA"/>
</dbReference>